<evidence type="ECO:0000313" key="2">
    <source>
        <dbReference type="EMBL" id="MXV50299.1"/>
    </source>
</evidence>
<name>A0A7K1Y877_9SPHI</name>
<dbReference type="EMBL" id="WVHT01000002">
    <property type="protein sequence ID" value="MXV50299.1"/>
    <property type="molecule type" value="Genomic_DNA"/>
</dbReference>
<dbReference type="Proteomes" id="UP000466586">
    <property type="component" value="Unassembled WGS sequence"/>
</dbReference>
<accession>A0A7K1Y877</accession>
<dbReference type="AlphaFoldDB" id="A0A7K1Y877"/>
<protein>
    <recommendedName>
        <fullName evidence="4">DNA-binding protein</fullName>
    </recommendedName>
</protein>
<gene>
    <name evidence="2" type="ORF">GS399_04890</name>
</gene>
<evidence type="ECO:0008006" key="4">
    <source>
        <dbReference type="Google" id="ProtNLM"/>
    </source>
</evidence>
<feature type="chain" id="PRO_5029485321" description="DNA-binding protein" evidence="1">
    <location>
        <begin position="22"/>
        <end position="121"/>
    </location>
</feature>
<reference evidence="2 3" key="1">
    <citation type="submission" date="2019-11" db="EMBL/GenBank/DDBJ databases">
        <title>Pedobacter sp. HMF7647 Genome sequencing and assembly.</title>
        <authorList>
            <person name="Kang H."/>
            <person name="Kim H."/>
            <person name="Joh K."/>
        </authorList>
    </citation>
    <scope>NUCLEOTIDE SEQUENCE [LARGE SCALE GENOMIC DNA]</scope>
    <source>
        <strain evidence="2 3">HMF7647</strain>
    </source>
</reference>
<sequence>MTLQKIIYAFLFVLVSHAAFSQDSVSTKSIKDYYQKEVKVYGTVSGAKYLEQAGITLINIDGTYPDNALTVVIKGDDRKKFNPSPEIAYINAKIMVTGTITVYKDKPQIVVTDPKQIRVIP</sequence>
<dbReference type="RefSeq" id="WP_160843478.1">
    <property type="nucleotide sequence ID" value="NZ_WVHT01000002.1"/>
</dbReference>
<evidence type="ECO:0000313" key="3">
    <source>
        <dbReference type="Proteomes" id="UP000466586"/>
    </source>
</evidence>
<proteinExistence type="predicted"/>
<feature type="signal peptide" evidence="1">
    <location>
        <begin position="1"/>
        <end position="21"/>
    </location>
</feature>
<comment type="caution">
    <text evidence="2">The sequence shown here is derived from an EMBL/GenBank/DDBJ whole genome shotgun (WGS) entry which is preliminary data.</text>
</comment>
<keyword evidence="3" id="KW-1185">Reference proteome</keyword>
<organism evidence="2 3">
    <name type="scientific">Hufsiella arboris</name>
    <dbReference type="NCBI Taxonomy" id="2695275"/>
    <lineage>
        <taxon>Bacteria</taxon>
        <taxon>Pseudomonadati</taxon>
        <taxon>Bacteroidota</taxon>
        <taxon>Sphingobacteriia</taxon>
        <taxon>Sphingobacteriales</taxon>
        <taxon>Sphingobacteriaceae</taxon>
        <taxon>Hufsiella</taxon>
    </lineage>
</organism>
<keyword evidence="1" id="KW-0732">Signal</keyword>
<evidence type="ECO:0000256" key="1">
    <source>
        <dbReference type="SAM" id="SignalP"/>
    </source>
</evidence>